<gene>
    <name evidence="2" type="ORF">OYT1_ch0720</name>
</gene>
<dbReference type="RefSeq" id="WP_062625313.1">
    <property type="nucleotide sequence ID" value="NZ_AP018738.1"/>
</dbReference>
<dbReference type="InterPro" id="IPR052367">
    <property type="entry name" value="Thiosulfate_ST/Rhodanese-like"/>
</dbReference>
<dbReference type="EMBL" id="AP018738">
    <property type="protein sequence ID" value="BBE50286.1"/>
    <property type="molecule type" value="Genomic_DNA"/>
</dbReference>
<evidence type="ECO:0000313" key="2">
    <source>
        <dbReference type="EMBL" id="BBE50286.1"/>
    </source>
</evidence>
<reference evidence="2 3" key="1">
    <citation type="submission" date="2018-06" db="EMBL/GenBank/DDBJ databases">
        <title>OYT1 Genome Sequencing.</title>
        <authorList>
            <person name="Kato S."/>
            <person name="Itoh T."/>
            <person name="Ohkuma M."/>
        </authorList>
    </citation>
    <scope>NUCLEOTIDE SEQUENCE [LARGE SCALE GENOMIC DNA]</scope>
    <source>
        <strain evidence="2 3">OYT1</strain>
    </source>
</reference>
<dbReference type="Proteomes" id="UP000033070">
    <property type="component" value="Chromosome"/>
</dbReference>
<dbReference type="GO" id="GO:0016779">
    <property type="term" value="F:nucleotidyltransferase activity"/>
    <property type="evidence" value="ECO:0007669"/>
    <property type="project" value="UniProtKB-KW"/>
</dbReference>
<keyword evidence="2" id="KW-0548">Nucleotidyltransferase</keyword>
<dbReference type="InterPro" id="IPR001763">
    <property type="entry name" value="Rhodanese-like_dom"/>
</dbReference>
<keyword evidence="3" id="KW-1185">Reference proteome</keyword>
<feature type="domain" description="Rhodanese" evidence="1">
    <location>
        <begin position="28"/>
        <end position="120"/>
    </location>
</feature>
<sequence length="127" mass="13451">MTITPQQLVAEAKAQIRETDVAGAAKLLNEGVLCLDVREPAEYEAGSLPGAINLPRGVVEFRIGEHPAFADKSRPVVVYCKTGGRSALAVLNLQRIGFTSLVSMSGGVEAWGQQGLPLVKDTTRYGG</sequence>
<proteinExistence type="predicted"/>
<dbReference type="InterPro" id="IPR036873">
    <property type="entry name" value="Rhodanese-like_dom_sf"/>
</dbReference>
<protein>
    <submittedName>
        <fullName evidence="2">Putative adenylyltransferase/sulfurtransferase MoeZ</fullName>
    </submittedName>
</protein>
<name>A0A2Z6GA02_9PROT</name>
<keyword evidence="2" id="KW-0808">Transferase</keyword>
<dbReference type="Pfam" id="PF00581">
    <property type="entry name" value="Rhodanese"/>
    <property type="match status" value="1"/>
</dbReference>
<dbReference type="SMART" id="SM00450">
    <property type="entry name" value="RHOD"/>
    <property type="match status" value="1"/>
</dbReference>
<dbReference type="PANTHER" id="PTHR45431">
    <property type="entry name" value="RHODANESE-LIKE DOMAIN-CONTAINING PROTEIN 15, CHLOROPLASTIC"/>
    <property type="match status" value="1"/>
</dbReference>
<dbReference type="Gene3D" id="3.40.250.10">
    <property type="entry name" value="Rhodanese-like domain"/>
    <property type="match status" value="1"/>
</dbReference>
<organism evidence="2 3">
    <name type="scientific">Ferriphaselus amnicola</name>
    <dbReference type="NCBI Taxonomy" id="1188319"/>
    <lineage>
        <taxon>Bacteria</taxon>
        <taxon>Pseudomonadati</taxon>
        <taxon>Pseudomonadota</taxon>
        <taxon>Betaproteobacteria</taxon>
        <taxon>Nitrosomonadales</taxon>
        <taxon>Gallionellaceae</taxon>
        <taxon>Ferriphaselus</taxon>
    </lineage>
</organism>
<dbReference type="KEGG" id="fam:OYT1_ch0720"/>
<dbReference type="PANTHER" id="PTHR45431:SF3">
    <property type="entry name" value="RHODANESE-LIKE DOMAIN-CONTAINING PROTEIN 15, CHLOROPLASTIC"/>
    <property type="match status" value="1"/>
</dbReference>
<evidence type="ECO:0000313" key="3">
    <source>
        <dbReference type="Proteomes" id="UP000033070"/>
    </source>
</evidence>
<dbReference type="CDD" id="cd00158">
    <property type="entry name" value="RHOD"/>
    <property type="match status" value="1"/>
</dbReference>
<evidence type="ECO:0000259" key="1">
    <source>
        <dbReference type="PROSITE" id="PS50206"/>
    </source>
</evidence>
<dbReference type="STRING" id="1188319.OYT1_00031"/>
<dbReference type="SUPFAM" id="SSF52821">
    <property type="entry name" value="Rhodanese/Cell cycle control phosphatase"/>
    <property type="match status" value="1"/>
</dbReference>
<accession>A0A2Z6GA02</accession>
<dbReference type="OrthoDB" id="1445766at2"/>
<dbReference type="PROSITE" id="PS50206">
    <property type="entry name" value="RHODANESE_3"/>
    <property type="match status" value="1"/>
</dbReference>
<dbReference type="AlphaFoldDB" id="A0A2Z6GA02"/>